<sequence length="81" mass="9450">MGDVTIANPKETDLDIFVRTKVKKQDEERDLRDLKQRVVADKRGIEKRSLRICLYRDFTLARFEVNGEIHFSGHCSVKSRA</sequence>
<organism evidence="1 2">
    <name type="scientific">Vespula pensylvanica</name>
    <name type="common">Western yellow jacket</name>
    <name type="synonym">Wasp</name>
    <dbReference type="NCBI Taxonomy" id="30213"/>
    <lineage>
        <taxon>Eukaryota</taxon>
        <taxon>Metazoa</taxon>
        <taxon>Ecdysozoa</taxon>
        <taxon>Arthropoda</taxon>
        <taxon>Hexapoda</taxon>
        <taxon>Insecta</taxon>
        <taxon>Pterygota</taxon>
        <taxon>Neoptera</taxon>
        <taxon>Endopterygota</taxon>
        <taxon>Hymenoptera</taxon>
        <taxon>Apocrita</taxon>
        <taxon>Aculeata</taxon>
        <taxon>Vespoidea</taxon>
        <taxon>Vespidae</taxon>
        <taxon>Vespinae</taxon>
        <taxon>Vespula</taxon>
    </lineage>
</organism>
<keyword evidence="2" id="KW-1185">Reference proteome</keyword>
<accession>A0A834PB58</accession>
<proteinExistence type="predicted"/>
<evidence type="ECO:0000313" key="2">
    <source>
        <dbReference type="Proteomes" id="UP000600918"/>
    </source>
</evidence>
<name>A0A834PB58_VESPE</name>
<evidence type="ECO:0000313" key="1">
    <source>
        <dbReference type="EMBL" id="KAF7434867.1"/>
    </source>
</evidence>
<dbReference type="Proteomes" id="UP000600918">
    <property type="component" value="Unassembled WGS sequence"/>
</dbReference>
<gene>
    <name evidence="1" type="ORF">H0235_003058</name>
</gene>
<comment type="caution">
    <text evidence="1">The sequence shown here is derived from an EMBL/GenBank/DDBJ whole genome shotgun (WGS) entry which is preliminary data.</text>
</comment>
<dbReference type="AlphaFoldDB" id="A0A834PB58"/>
<dbReference type="EMBL" id="JACSDY010000002">
    <property type="protein sequence ID" value="KAF7434867.1"/>
    <property type="molecule type" value="Genomic_DNA"/>
</dbReference>
<reference evidence="1" key="1">
    <citation type="journal article" date="2020" name="G3 (Bethesda)">
        <title>High-Quality Assemblies for Three Invasive Social Wasps from the &lt;i&gt;Vespula&lt;/i&gt; Genus.</title>
        <authorList>
            <person name="Harrop T.W.R."/>
            <person name="Guhlin J."/>
            <person name="McLaughlin G.M."/>
            <person name="Permina E."/>
            <person name="Stockwell P."/>
            <person name="Gilligan J."/>
            <person name="Le Lec M.F."/>
            <person name="Gruber M.A.M."/>
            <person name="Quinn O."/>
            <person name="Lovegrove M."/>
            <person name="Duncan E.J."/>
            <person name="Remnant E.J."/>
            <person name="Van Eeckhoven J."/>
            <person name="Graham B."/>
            <person name="Knapp R.A."/>
            <person name="Langford K.W."/>
            <person name="Kronenberg Z."/>
            <person name="Press M.O."/>
            <person name="Eacker S.M."/>
            <person name="Wilson-Rankin E.E."/>
            <person name="Purcell J."/>
            <person name="Lester P.J."/>
            <person name="Dearden P.K."/>
        </authorList>
    </citation>
    <scope>NUCLEOTIDE SEQUENCE</scope>
    <source>
        <strain evidence="1">Volc-1</strain>
    </source>
</reference>
<protein>
    <submittedName>
        <fullName evidence="1">Uncharacterized protein</fullName>
    </submittedName>
</protein>